<reference evidence="1 2" key="1">
    <citation type="submission" date="2024-09" db="EMBL/GenBank/DDBJ databases">
        <title>Rethinking Asexuality: The Enigmatic Case of Functional Sexual Genes in Lepraria (Stereocaulaceae).</title>
        <authorList>
            <person name="Doellman M."/>
            <person name="Sun Y."/>
            <person name="Barcenas-Pena A."/>
            <person name="Lumbsch H.T."/>
            <person name="Grewe F."/>
        </authorList>
    </citation>
    <scope>NUCLEOTIDE SEQUENCE [LARGE SCALE GENOMIC DNA]</scope>
    <source>
        <strain evidence="1 2">Mercado 3170</strain>
    </source>
</reference>
<dbReference type="EMBL" id="JBEFKJ010000019">
    <property type="protein sequence ID" value="KAL2040789.1"/>
    <property type="molecule type" value="Genomic_DNA"/>
</dbReference>
<keyword evidence="2" id="KW-1185">Reference proteome</keyword>
<proteinExistence type="predicted"/>
<dbReference type="Proteomes" id="UP001590950">
    <property type="component" value="Unassembled WGS sequence"/>
</dbReference>
<protein>
    <submittedName>
        <fullName evidence="1">Uncharacterized protein</fullName>
    </submittedName>
</protein>
<evidence type="ECO:0000313" key="1">
    <source>
        <dbReference type="EMBL" id="KAL2040789.1"/>
    </source>
</evidence>
<organism evidence="1 2">
    <name type="scientific">Stereocaulon virgatum</name>
    <dbReference type="NCBI Taxonomy" id="373712"/>
    <lineage>
        <taxon>Eukaryota</taxon>
        <taxon>Fungi</taxon>
        <taxon>Dikarya</taxon>
        <taxon>Ascomycota</taxon>
        <taxon>Pezizomycotina</taxon>
        <taxon>Lecanoromycetes</taxon>
        <taxon>OSLEUM clade</taxon>
        <taxon>Lecanoromycetidae</taxon>
        <taxon>Lecanorales</taxon>
        <taxon>Lecanorineae</taxon>
        <taxon>Stereocaulaceae</taxon>
        <taxon>Stereocaulon</taxon>
    </lineage>
</organism>
<gene>
    <name evidence="1" type="ORF">N7G274_006247</name>
</gene>
<comment type="caution">
    <text evidence="1">The sequence shown here is derived from an EMBL/GenBank/DDBJ whole genome shotgun (WGS) entry which is preliminary data.</text>
</comment>
<name>A0ABR4A7S0_9LECA</name>
<sequence length="149" mass="16318">MRIPLSRSMFMPADVSHIIQHPQGKALAALQVAQGMLKKGVRPKIIDELSNLVQVLLKDQGPSRHAVDDFAAYLATLPEAEQEAFDGLRVPAKDSHFDIKFDTTIGEAVKDAQANRVCSHKTGDFLSQAMKHLRNWSDSANPGQMGSPT</sequence>
<evidence type="ECO:0000313" key="2">
    <source>
        <dbReference type="Proteomes" id="UP001590950"/>
    </source>
</evidence>
<accession>A0ABR4A7S0</accession>